<feature type="domain" description="RNase H type-1" evidence="2">
    <location>
        <begin position="523"/>
        <end position="655"/>
    </location>
</feature>
<dbReference type="Pfam" id="PF13456">
    <property type="entry name" value="RVT_3"/>
    <property type="match status" value="1"/>
</dbReference>
<dbReference type="Gene3D" id="3.10.10.10">
    <property type="entry name" value="HIV Type 1 Reverse Transcriptase, subunit A, domain 1"/>
    <property type="match status" value="1"/>
</dbReference>
<comment type="caution">
    <text evidence="3">The sequence shown here is derived from an EMBL/GenBank/DDBJ whole genome shotgun (WGS) entry which is preliminary data.</text>
</comment>
<keyword evidence="4" id="KW-1185">Reference proteome</keyword>
<accession>A0A2I0JVS9</accession>
<dbReference type="GO" id="GO:0003676">
    <property type="term" value="F:nucleic acid binding"/>
    <property type="evidence" value="ECO:0007669"/>
    <property type="project" value="InterPro"/>
</dbReference>
<gene>
    <name evidence="3" type="ORF">CRG98_019189</name>
</gene>
<evidence type="ECO:0000259" key="2">
    <source>
        <dbReference type="PROSITE" id="PS50879"/>
    </source>
</evidence>
<feature type="non-terminal residue" evidence="3">
    <location>
        <position position="1"/>
    </location>
</feature>
<dbReference type="Gene3D" id="3.30.70.270">
    <property type="match status" value="2"/>
</dbReference>
<protein>
    <recommendedName>
        <fullName evidence="2">RNase H type-1 domain-containing protein</fullName>
    </recommendedName>
</protein>
<dbReference type="CDD" id="cd01647">
    <property type="entry name" value="RT_LTR"/>
    <property type="match status" value="1"/>
</dbReference>
<dbReference type="InterPro" id="IPR043502">
    <property type="entry name" value="DNA/RNA_pol_sf"/>
</dbReference>
<evidence type="ECO:0000256" key="1">
    <source>
        <dbReference type="SAM" id="MobiDB-lite"/>
    </source>
</evidence>
<sequence>PPLSHFFPGPSHTIGGTLDGLSSDSDDTPTAPSAVYAVTKEIPLGVHIRLAQENEELNNWTSVPRYSAVIADVPFQEYLDEPQPVYFGEELPEDSQVPEIEESLRRLEDHQITSVEPIEEINVGTEEEPRTLKIGTALDPAQRARMIDFLREYQEVFAWSYGDMPGLDPSIVEHFLPLGTQKFPPKCQQLGRQRASLLLRIKEEVVKQINMGFPEVCNYSEWVAIIVPVKKKDGRVRVCVNYRDLNKASPKDNFPLPHIDVLVYNTARHAQFSIMDGFSGYNQIRMAEKNKLKTTFTTMWGTFCYRVMPFSLKNAGATYQRAMVTLFHDMMHKKVEVYVDDMIAKSKEGEDHLVNLKCLFDHLKEYKLRLNPAKCTFSARSGKPLGFVVSERGIEVDLDKVKAIKELPPPSTVREVRSFLGRLNYIAHFIANLTDKCQPLFRLLRKNAAMEWDHECQKAFDTIKAYLIQPPILVPPVPNRPLILYITGQAIADHLAEFPIDNDTPINTNFPDEGILQVDEEKKEPTWKMYFDGAVNSVGSGVGAVLISPDGRHYPVAAKVGFSYTNNVAKYEACILGLQAAIDFKVKELELFGDSMLMIFQTLGQWKTKDAKLVPYHEYLEELAKSFEKISFTYTPRAKNQFADALATLASMASISEGNIIEPLEIEVAKGPAHCNAIEASEAKPWYEDIRNFLQTGQYPPFADRCD</sequence>
<organism evidence="3 4">
    <name type="scientific">Punica granatum</name>
    <name type="common">Pomegranate</name>
    <dbReference type="NCBI Taxonomy" id="22663"/>
    <lineage>
        <taxon>Eukaryota</taxon>
        <taxon>Viridiplantae</taxon>
        <taxon>Streptophyta</taxon>
        <taxon>Embryophyta</taxon>
        <taxon>Tracheophyta</taxon>
        <taxon>Spermatophyta</taxon>
        <taxon>Magnoliopsida</taxon>
        <taxon>eudicotyledons</taxon>
        <taxon>Gunneridae</taxon>
        <taxon>Pentapetalae</taxon>
        <taxon>rosids</taxon>
        <taxon>malvids</taxon>
        <taxon>Myrtales</taxon>
        <taxon>Lythraceae</taxon>
        <taxon>Punica</taxon>
    </lineage>
</organism>
<dbReference type="STRING" id="22663.A0A2I0JVS9"/>
<dbReference type="CDD" id="cd09279">
    <property type="entry name" value="RNase_HI_like"/>
    <property type="match status" value="1"/>
</dbReference>
<reference evidence="3 4" key="1">
    <citation type="submission" date="2017-11" db="EMBL/GenBank/DDBJ databases">
        <title>De-novo sequencing of pomegranate (Punica granatum L.) genome.</title>
        <authorList>
            <person name="Akparov Z."/>
            <person name="Amiraslanov A."/>
            <person name="Hajiyeva S."/>
            <person name="Abbasov M."/>
            <person name="Kaur K."/>
            <person name="Hamwieh A."/>
            <person name="Solovyev V."/>
            <person name="Salamov A."/>
            <person name="Braich B."/>
            <person name="Kosarev P."/>
            <person name="Mahmoud A."/>
            <person name="Hajiyev E."/>
            <person name="Babayeva S."/>
            <person name="Izzatullayeva V."/>
            <person name="Mammadov A."/>
            <person name="Mammadov A."/>
            <person name="Sharifova S."/>
            <person name="Ojaghi J."/>
            <person name="Eynullazada K."/>
            <person name="Bayramov B."/>
            <person name="Abdulazimova A."/>
            <person name="Shahmuradov I."/>
        </authorList>
    </citation>
    <scope>NUCLEOTIDE SEQUENCE [LARGE SCALE GENOMIC DNA]</scope>
    <source>
        <strain evidence="4">cv. AG2017</strain>
        <tissue evidence="3">Leaf</tissue>
    </source>
</reference>
<dbReference type="AlphaFoldDB" id="A0A2I0JVS9"/>
<dbReference type="Pfam" id="PF00078">
    <property type="entry name" value="RVT_1"/>
    <property type="match status" value="1"/>
</dbReference>
<dbReference type="SUPFAM" id="SSF53098">
    <property type="entry name" value="Ribonuclease H-like"/>
    <property type="match status" value="1"/>
</dbReference>
<dbReference type="EMBL" id="PGOL01001152">
    <property type="protein sequence ID" value="PKI60417.1"/>
    <property type="molecule type" value="Genomic_DNA"/>
</dbReference>
<feature type="region of interest" description="Disordered" evidence="1">
    <location>
        <begin position="1"/>
        <end position="30"/>
    </location>
</feature>
<feature type="compositionally biased region" description="Low complexity" evidence="1">
    <location>
        <begin position="15"/>
        <end position="30"/>
    </location>
</feature>
<dbReference type="InterPro" id="IPR012337">
    <property type="entry name" value="RNaseH-like_sf"/>
</dbReference>
<evidence type="ECO:0000313" key="4">
    <source>
        <dbReference type="Proteomes" id="UP000233551"/>
    </source>
</evidence>
<dbReference type="InterPro" id="IPR036397">
    <property type="entry name" value="RNaseH_sf"/>
</dbReference>
<dbReference type="PANTHER" id="PTHR48475">
    <property type="entry name" value="RIBONUCLEASE H"/>
    <property type="match status" value="1"/>
</dbReference>
<dbReference type="Proteomes" id="UP000233551">
    <property type="component" value="Unassembled WGS sequence"/>
</dbReference>
<dbReference type="PANTHER" id="PTHR48475:SF1">
    <property type="entry name" value="RNASE H TYPE-1 DOMAIN-CONTAINING PROTEIN"/>
    <property type="match status" value="1"/>
</dbReference>
<proteinExistence type="predicted"/>
<name>A0A2I0JVS9_PUNGR</name>
<evidence type="ECO:0000313" key="3">
    <source>
        <dbReference type="EMBL" id="PKI60417.1"/>
    </source>
</evidence>
<dbReference type="FunFam" id="3.30.70.270:FF:000023">
    <property type="entry name" value="Pol"/>
    <property type="match status" value="1"/>
</dbReference>
<dbReference type="SUPFAM" id="SSF56672">
    <property type="entry name" value="DNA/RNA polymerases"/>
    <property type="match status" value="1"/>
</dbReference>
<dbReference type="Gene3D" id="3.30.420.10">
    <property type="entry name" value="Ribonuclease H-like superfamily/Ribonuclease H"/>
    <property type="match status" value="1"/>
</dbReference>
<dbReference type="InterPro" id="IPR002156">
    <property type="entry name" value="RNaseH_domain"/>
</dbReference>
<dbReference type="GO" id="GO:0004523">
    <property type="term" value="F:RNA-DNA hybrid ribonuclease activity"/>
    <property type="evidence" value="ECO:0007669"/>
    <property type="project" value="InterPro"/>
</dbReference>
<dbReference type="PROSITE" id="PS50879">
    <property type="entry name" value="RNASE_H_1"/>
    <property type="match status" value="1"/>
</dbReference>
<dbReference type="InterPro" id="IPR043128">
    <property type="entry name" value="Rev_trsase/Diguanyl_cyclase"/>
</dbReference>
<dbReference type="InterPro" id="IPR000477">
    <property type="entry name" value="RT_dom"/>
</dbReference>